<dbReference type="RefSeq" id="WP_377909789.1">
    <property type="nucleotide sequence ID" value="NZ_JBHSGK010000013.1"/>
</dbReference>
<proteinExistence type="predicted"/>
<evidence type="ECO:0000256" key="1">
    <source>
        <dbReference type="ARBA" id="ARBA00004141"/>
    </source>
</evidence>
<organism evidence="6 7">
    <name type="scientific">Bacillus daqingensis</name>
    <dbReference type="NCBI Taxonomy" id="872396"/>
    <lineage>
        <taxon>Bacteria</taxon>
        <taxon>Bacillati</taxon>
        <taxon>Bacillota</taxon>
        <taxon>Bacilli</taxon>
        <taxon>Bacillales</taxon>
        <taxon>Bacillaceae</taxon>
        <taxon>Bacillus</taxon>
    </lineage>
</organism>
<keyword evidence="4 5" id="KW-0472">Membrane</keyword>
<accession>A0ABV9NWW9</accession>
<dbReference type="Proteomes" id="UP001595896">
    <property type="component" value="Unassembled WGS sequence"/>
</dbReference>
<dbReference type="EMBL" id="JBHSGK010000013">
    <property type="protein sequence ID" value="MFC4737185.1"/>
    <property type="molecule type" value="Genomic_DNA"/>
</dbReference>
<dbReference type="PANTHER" id="PTHR11706:SF2">
    <property type="entry name" value="TRANSPORTER PROTEIN"/>
    <property type="match status" value="1"/>
</dbReference>
<dbReference type="Pfam" id="PF01566">
    <property type="entry name" value="Nramp"/>
    <property type="match status" value="1"/>
</dbReference>
<name>A0ABV9NWW9_9BACI</name>
<feature type="transmembrane region" description="Helical" evidence="5">
    <location>
        <begin position="232"/>
        <end position="257"/>
    </location>
</feature>
<evidence type="ECO:0000313" key="6">
    <source>
        <dbReference type="EMBL" id="MFC4737185.1"/>
    </source>
</evidence>
<feature type="transmembrane region" description="Helical" evidence="5">
    <location>
        <begin position="90"/>
        <end position="108"/>
    </location>
</feature>
<feature type="transmembrane region" description="Helical" evidence="5">
    <location>
        <begin position="191"/>
        <end position="211"/>
    </location>
</feature>
<evidence type="ECO:0000256" key="4">
    <source>
        <dbReference type="ARBA" id="ARBA00023136"/>
    </source>
</evidence>
<evidence type="ECO:0000256" key="3">
    <source>
        <dbReference type="ARBA" id="ARBA00022989"/>
    </source>
</evidence>
<feature type="transmembrane region" description="Helical" evidence="5">
    <location>
        <begin position="318"/>
        <end position="334"/>
    </location>
</feature>
<evidence type="ECO:0000313" key="7">
    <source>
        <dbReference type="Proteomes" id="UP001595896"/>
    </source>
</evidence>
<keyword evidence="3 5" id="KW-1133">Transmembrane helix</keyword>
<feature type="transmembrane region" description="Helical" evidence="5">
    <location>
        <begin position="47"/>
        <end position="69"/>
    </location>
</feature>
<sequence length="405" mass="42830">MEQHSLTKPTMTPKERLSALAGAAFLMATSAVGPGFLTQTAVFTEQLLASFAFVILASIILDIGAQVNIWRIIAVTEKRGQDIANQVLPGLGYIVAFFVVLGGLAFNIGNVAGGGLGVNALFGFNPVIGAIMTSTVCIVIFLFRQANMAMDKVVRYLGALMILLTAYVMFVSQPPYQEAVLRTVAPLELDILAIITIVGGTVGGYITFAGGHRLLDAGITGKQNLKYVTNTAIGGIVTASVMRYLLFLAILGVVAAGSSLDPENPTASAFQIAAGEIGFRMFGLVLWAAGITSVIGAAYTSVTFLASFHRSIDSNRNYWVIGFILFSTGVFALVGEPVTLLVLAGAFNGLILPLTLGSILLAAHNKKIVGSYEHPFWLTIFGAIIVVLTAYLGVRTLIMSVPQLF</sequence>
<protein>
    <submittedName>
        <fullName evidence="6">NRAMP family divalent metal transporter</fullName>
    </submittedName>
</protein>
<feature type="transmembrane region" description="Helical" evidence="5">
    <location>
        <begin position="120"/>
        <end position="141"/>
    </location>
</feature>
<reference evidence="7" key="1">
    <citation type="journal article" date="2019" name="Int. J. Syst. Evol. Microbiol.">
        <title>The Global Catalogue of Microorganisms (GCM) 10K type strain sequencing project: providing services to taxonomists for standard genome sequencing and annotation.</title>
        <authorList>
            <consortium name="The Broad Institute Genomics Platform"/>
            <consortium name="The Broad Institute Genome Sequencing Center for Infectious Disease"/>
            <person name="Wu L."/>
            <person name="Ma J."/>
        </authorList>
    </citation>
    <scope>NUCLEOTIDE SEQUENCE [LARGE SCALE GENOMIC DNA]</scope>
    <source>
        <strain evidence="7">JCM 12165</strain>
    </source>
</reference>
<feature type="transmembrane region" description="Helical" evidence="5">
    <location>
        <begin position="277"/>
        <end position="306"/>
    </location>
</feature>
<evidence type="ECO:0000256" key="5">
    <source>
        <dbReference type="SAM" id="Phobius"/>
    </source>
</evidence>
<feature type="transmembrane region" description="Helical" evidence="5">
    <location>
        <begin position="375"/>
        <end position="394"/>
    </location>
</feature>
<comment type="subcellular location">
    <subcellularLocation>
        <location evidence="1">Membrane</location>
        <topology evidence="1">Multi-pass membrane protein</topology>
    </subcellularLocation>
</comment>
<feature type="transmembrane region" description="Helical" evidence="5">
    <location>
        <begin position="340"/>
        <end position="363"/>
    </location>
</feature>
<dbReference type="InterPro" id="IPR001046">
    <property type="entry name" value="NRAMP_fam"/>
</dbReference>
<keyword evidence="7" id="KW-1185">Reference proteome</keyword>
<feature type="transmembrane region" description="Helical" evidence="5">
    <location>
        <begin position="153"/>
        <end position="171"/>
    </location>
</feature>
<evidence type="ECO:0000256" key="2">
    <source>
        <dbReference type="ARBA" id="ARBA00022692"/>
    </source>
</evidence>
<dbReference type="PANTHER" id="PTHR11706">
    <property type="entry name" value="SOLUTE CARRIER PROTEIN FAMILY 11 MEMBER"/>
    <property type="match status" value="1"/>
</dbReference>
<gene>
    <name evidence="6" type="ORF">ACFO4L_11350</name>
</gene>
<keyword evidence="2 5" id="KW-0812">Transmembrane</keyword>
<comment type="caution">
    <text evidence="6">The sequence shown here is derived from an EMBL/GenBank/DDBJ whole genome shotgun (WGS) entry which is preliminary data.</text>
</comment>